<accession>A0AC60PQ60</accession>
<evidence type="ECO:0000313" key="1">
    <source>
        <dbReference type="EMBL" id="KAG0422703.1"/>
    </source>
</evidence>
<reference evidence="1 2" key="1">
    <citation type="journal article" date="2020" name="Cell">
        <title>Large-Scale Comparative Analyses of Tick Genomes Elucidate Their Genetic Diversity and Vector Capacities.</title>
        <authorList>
            <consortium name="Tick Genome and Microbiome Consortium (TIGMIC)"/>
            <person name="Jia N."/>
            <person name="Wang J."/>
            <person name="Shi W."/>
            <person name="Du L."/>
            <person name="Sun Y."/>
            <person name="Zhan W."/>
            <person name="Jiang J.F."/>
            <person name="Wang Q."/>
            <person name="Zhang B."/>
            <person name="Ji P."/>
            <person name="Bell-Sakyi L."/>
            <person name="Cui X.M."/>
            <person name="Yuan T.T."/>
            <person name="Jiang B.G."/>
            <person name="Yang W.F."/>
            <person name="Lam T.T."/>
            <person name="Chang Q.C."/>
            <person name="Ding S.J."/>
            <person name="Wang X.J."/>
            <person name="Zhu J.G."/>
            <person name="Ruan X.D."/>
            <person name="Zhao L."/>
            <person name="Wei J.T."/>
            <person name="Ye R.Z."/>
            <person name="Que T.C."/>
            <person name="Du C.H."/>
            <person name="Zhou Y.H."/>
            <person name="Cheng J.X."/>
            <person name="Dai P.F."/>
            <person name="Guo W.B."/>
            <person name="Han X.H."/>
            <person name="Huang E.J."/>
            <person name="Li L.F."/>
            <person name="Wei W."/>
            <person name="Gao Y.C."/>
            <person name="Liu J.Z."/>
            <person name="Shao H.Z."/>
            <person name="Wang X."/>
            <person name="Wang C.C."/>
            <person name="Yang T.C."/>
            <person name="Huo Q.B."/>
            <person name="Li W."/>
            <person name="Chen H.Y."/>
            <person name="Chen S.E."/>
            <person name="Zhou L.G."/>
            <person name="Ni X.B."/>
            <person name="Tian J.H."/>
            <person name="Sheng Y."/>
            <person name="Liu T."/>
            <person name="Pan Y.S."/>
            <person name="Xia L.Y."/>
            <person name="Li J."/>
            <person name="Zhao F."/>
            <person name="Cao W.C."/>
        </authorList>
    </citation>
    <scope>NUCLEOTIDE SEQUENCE [LARGE SCALE GENOMIC DNA]</scope>
    <source>
        <strain evidence="1">Iper-2018</strain>
    </source>
</reference>
<dbReference type="Proteomes" id="UP000805193">
    <property type="component" value="Unassembled WGS sequence"/>
</dbReference>
<gene>
    <name evidence="1" type="ORF">HPB47_001494</name>
</gene>
<evidence type="ECO:0000313" key="2">
    <source>
        <dbReference type="Proteomes" id="UP000805193"/>
    </source>
</evidence>
<proteinExistence type="predicted"/>
<comment type="caution">
    <text evidence="1">The sequence shown here is derived from an EMBL/GenBank/DDBJ whole genome shotgun (WGS) entry which is preliminary data.</text>
</comment>
<dbReference type="EMBL" id="JABSTQ010010192">
    <property type="protein sequence ID" value="KAG0422703.1"/>
    <property type="molecule type" value="Genomic_DNA"/>
</dbReference>
<organism evidence="1 2">
    <name type="scientific">Ixodes persulcatus</name>
    <name type="common">Taiga tick</name>
    <dbReference type="NCBI Taxonomy" id="34615"/>
    <lineage>
        <taxon>Eukaryota</taxon>
        <taxon>Metazoa</taxon>
        <taxon>Ecdysozoa</taxon>
        <taxon>Arthropoda</taxon>
        <taxon>Chelicerata</taxon>
        <taxon>Arachnida</taxon>
        <taxon>Acari</taxon>
        <taxon>Parasitiformes</taxon>
        <taxon>Ixodida</taxon>
        <taxon>Ixodoidea</taxon>
        <taxon>Ixodidae</taxon>
        <taxon>Ixodinae</taxon>
        <taxon>Ixodes</taxon>
    </lineage>
</organism>
<sequence>MSRKSGSTTAWISLPLTYETDRRREACYAARCSAESKSERVIRDVDTTLKGKEIASNLSNGPFPLALSNSKIRQREPTHPPIQECEEHQGKTRPFHMSYLNSFSPPYETVTPNPSTYLMSTATPKTARHGSTRCLKPHGGYPRDTLRSSNTISLYLLIHGHLHVSVPALSATDALQTRLDRHTSTLTTTLDAPDIDSHLLHLWEARRGLTQWWRRQRHNRKLKLRIAQLTLEAATYDANLTGQNWHTLCDKLNVTHGTARTWSLLCHLIPPGQTKSDRTKCIYELLHATNLTDS</sequence>
<name>A0AC60PQ60_IXOPE</name>
<protein>
    <submittedName>
        <fullName evidence="1">Uncharacterized protein</fullName>
    </submittedName>
</protein>
<keyword evidence="2" id="KW-1185">Reference proteome</keyword>